<proteinExistence type="predicted"/>
<comment type="caution">
    <text evidence="2">The sequence shown here is derived from an EMBL/GenBank/DDBJ whole genome shotgun (WGS) entry which is preliminary data.</text>
</comment>
<dbReference type="EMBL" id="JAFNEN010000371">
    <property type="protein sequence ID" value="KAG8184523.1"/>
    <property type="molecule type" value="Genomic_DNA"/>
</dbReference>
<organism evidence="2 3">
    <name type="scientific">Oedothorax gibbosus</name>
    <dbReference type="NCBI Taxonomy" id="931172"/>
    <lineage>
        <taxon>Eukaryota</taxon>
        <taxon>Metazoa</taxon>
        <taxon>Ecdysozoa</taxon>
        <taxon>Arthropoda</taxon>
        <taxon>Chelicerata</taxon>
        <taxon>Arachnida</taxon>
        <taxon>Araneae</taxon>
        <taxon>Araneomorphae</taxon>
        <taxon>Entelegynae</taxon>
        <taxon>Araneoidea</taxon>
        <taxon>Linyphiidae</taxon>
        <taxon>Erigoninae</taxon>
        <taxon>Oedothorax</taxon>
    </lineage>
</organism>
<accession>A0AAV6ULI9</accession>
<evidence type="ECO:0000256" key="1">
    <source>
        <dbReference type="SAM" id="MobiDB-lite"/>
    </source>
</evidence>
<gene>
    <name evidence="2" type="ORF">JTE90_023537</name>
</gene>
<feature type="region of interest" description="Disordered" evidence="1">
    <location>
        <begin position="1"/>
        <end position="23"/>
    </location>
</feature>
<reference evidence="2 3" key="1">
    <citation type="journal article" date="2022" name="Nat. Ecol. Evol.">
        <title>A masculinizing supergene underlies an exaggerated male reproductive morph in a spider.</title>
        <authorList>
            <person name="Hendrickx F."/>
            <person name="De Corte Z."/>
            <person name="Sonet G."/>
            <person name="Van Belleghem S.M."/>
            <person name="Kostlbacher S."/>
            <person name="Vangestel C."/>
        </authorList>
    </citation>
    <scope>NUCLEOTIDE SEQUENCE [LARGE SCALE GENOMIC DNA]</scope>
    <source>
        <strain evidence="2">W744_W776</strain>
    </source>
</reference>
<protein>
    <submittedName>
        <fullName evidence="2">Uncharacterized protein</fullName>
    </submittedName>
</protein>
<evidence type="ECO:0000313" key="2">
    <source>
        <dbReference type="EMBL" id="KAG8184523.1"/>
    </source>
</evidence>
<evidence type="ECO:0000313" key="3">
    <source>
        <dbReference type="Proteomes" id="UP000827092"/>
    </source>
</evidence>
<dbReference type="Proteomes" id="UP000827092">
    <property type="component" value="Unassembled WGS sequence"/>
</dbReference>
<dbReference type="AlphaFoldDB" id="A0AAV6ULI9"/>
<keyword evidence="3" id="KW-1185">Reference proteome</keyword>
<name>A0AAV6ULI9_9ARAC</name>
<sequence length="235" mass="26183">MSTESSANGKPEESPPGSYASSDNDLSDLECLDFPMDVDWSSTLVLRCDPAGCPYNLSDVVHGLYDVVRRNDVFNLGPTFLNHAFTLGFKSERATEGFVKFMQSPKMAKGLKVKGKTCSISRVPTKVVDVHVRHIPLEVDTAHMVAALKPYGEVVKTELVRNKFRGWFNVYTNERKFTFLPKEGVKIADLPFGLEVKGMYASVYVAERNPKCLECYYSGHKGDTCELSGCILYKS</sequence>